<protein>
    <submittedName>
        <fullName evidence="1">Uncharacterized protein</fullName>
    </submittedName>
</protein>
<evidence type="ECO:0000313" key="1">
    <source>
        <dbReference type="EMBL" id="KAI5671571.1"/>
    </source>
</evidence>
<organism evidence="1 2">
    <name type="scientific">Catharanthus roseus</name>
    <name type="common">Madagascar periwinkle</name>
    <name type="synonym">Vinca rosea</name>
    <dbReference type="NCBI Taxonomy" id="4058"/>
    <lineage>
        <taxon>Eukaryota</taxon>
        <taxon>Viridiplantae</taxon>
        <taxon>Streptophyta</taxon>
        <taxon>Embryophyta</taxon>
        <taxon>Tracheophyta</taxon>
        <taxon>Spermatophyta</taxon>
        <taxon>Magnoliopsida</taxon>
        <taxon>eudicotyledons</taxon>
        <taxon>Gunneridae</taxon>
        <taxon>Pentapetalae</taxon>
        <taxon>asterids</taxon>
        <taxon>lamiids</taxon>
        <taxon>Gentianales</taxon>
        <taxon>Apocynaceae</taxon>
        <taxon>Rauvolfioideae</taxon>
        <taxon>Vinceae</taxon>
        <taxon>Catharanthinae</taxon>
        <taxon>Catharanthus</taxon>
    </lineage>
</organism>
<dbReference type="EMBL" id="CM044703">
    <property type="protein sequence ID" value="KAI5671571.1"/>
    <property type="molecule type" value="Genomic_DNA"/>
</dbReference>
<evidence type="ECO:0000313" key="2">
    <source>
        <dbReference type="Proteomes" id="UP001060085"/>
    </source>
</evidence>
<name>A0ACC0BG07_CATRO</name>
<gene>
    <name evidence="1" type="ORF">M9H77_11935</name>
</gene>
<accession>A0ACC0BG07</accession>
<keyword evidence="2" id="KW-1185">Reference proteome</keyword>
<sequence>MDAKTYLIITQYQRSRTADRRPYVTLACECRGSVKKYKKPIVDDEEEEIKKKRRGPYGTKKCGCPFKLKEEQMATTESSQLFIHNGRHNHKVAVYNHRHARAARLTEEHAKKIYNVVAKIKRNRMQGRNTVEEVLCLSVQRGCTVFHTNREESSVLSAIIVAHPTSIAIIRTWPYVLIMDTTYKTNKYNMPLLEAVEITPTGKNFTVATAFMCNEHATTYRWVLQQIKHLYFTSAMSNGQEDTSIRMCGKVDKDEEVAQRFVNGSWKKLINEIDEVEYQRNLELLKTSWKSRSDFLHYLFSTWLNPFAHKFCRVWTSQVLHFGVETTNRAESEHSVLKLWLSTCHGDLDTVFLNIDFLIQGQIAKIKYRMEISKLKEKYVAKNNAILKNLSNKISHLALKKIIDELKKTREMVEEPGSNCLHYLRKLHGLPQCLHKSIPQHVHPVFWLTACLLGLFRVGRNTLPIPELSQNPVRHVRLDVVKIYNKPVPRGNPASPNLLSPVRYPPNLISCHHI</sequence>
<dbReference type="Proteomes" id="UP001060085">
    <property type="component" value="Linkage Group LG03"/>
</dbReference>
<comment type="caution">
    <text evidence="1">The sequence shown here is derived from an EMBL/GenBank/DDBJ whole genome shotgun (WGS) entry which is preliminary data.</text>
</comment>
<reference evidence="2" key="1">
    <citation type="journal article" date="2023" name="Nat. Plants">
        <title>Single-cell RNA sequencing provides a high-resolution roadmap for understanding the multicellular compartmentation of specialized metabolism.</title>
        <authorList>
            <person name="Sun S."/>
            <person name="Shen X."/>
            <person name="Li Y."/>
            <person name="Li Y."/>
            <person name="Wang S."/>
            <person name="Li R."/>
            <person name="Zhang H."/>
            <person name="Shen G."/>
            <person name="Guo B."/>
            <person name="Wei J."/>
            <person name="Xu J."/>
            <person name="St-Pierre B."/>
            <person name="Chen S."/>
            <person name="Sun C."/>
        </authorList>
    </citation>
    <scope>NUCLEOTIDE SEQUENCE [LARGE SCALE GENOMIC DNA]</scope>
</reference>
<proteinExistence type="predicted"/>